<name>A0A2P1GIV9_9METZ</name>
<evidence type="ECO:0000256" key="1">
    <source>
        <dbReference type="ARBA" id="ARBA00004496"/>
    </source>
</evidence>
<dbReference type="Proteomes" id="UP001165289">
    <property type="component" value="Unassembled WGS sequence"/>
</dbReference>
<dbReference type="GO" id="GO:0051015">
    <property type="term" value="F:actin filament binding"/>
    <property type="evidence" value="ECO:0007669"/>
    <property type="project" value="InterPro"/>
</dbReference>
<comment type="subcellular location">
    <subcellularLocation>
        <location evidence="1">Cytoplasm</location>
    </subcellularLocation>
</comment>
<organism evidence="7">
    <name type="scientific">Oopsacas minuta</name>
    <dbReference type="NCBI Taxonomy" id="111878"/>
    <lineage>
        <taxon>Eukaryota</taxon>
        <taxon>Metazoa</taxon>
        <taxon>Porifera</taxon>
        <taxon>Hexactinellida</taxon>
        <taxon>Hexasterophora</taxon>
        <taxon>Lyssacinosida</taxon>
        <taxon>Leucopsacidae</taxon>
        <taxon>Oopsacas</taxon>
    </lineage>
</organism>
<reference evidence="8" key="2">
    <citation type="submission" date="2022-02" db="EMBL/GenBank/DDBJ databases">
        <authorList>
            <person name="Santini S."/>
            <person name="Jourda C."/>
            <person name="Belahbib H."/>
            <person name="Rocher C."/>
            <person name="Selva M."/>
            <person name="Borchiellini C."/>
            <person name="Renard E."/>
        </authorList>
    </citation>
    <scope>NUCLEOTIDE SEQUENCE</scope>
    <source>
        <strain evidence="8">SPO-2</strain>
    </source>
</reference>
<dbReference type="InterPro" id="IPR036723">
    <property type="entry name" value="Alpha-catenin/vinculin-like_sf"/>
</dbReference>
<evidence type="ECO:0000313" key="9">
    <source>
        <dbReference type="Proteomes" id="UP001165289"/>
    </source>
</evidence>
<evidence type="ECO:0000256" key="4">
    <source>
        <dbReference type="ARBA" id="ARBA00022490"/>
    </source>
</evidence>
<dbReference type="PRINTS" id="PR00806">
    <property type="entry name" value="VINCULIN"/>
</dbReference>
<dbReference type="GO" id="GO:0005737">
    <property type="term" value="C:cytoplasm"/>
    <property type="evidence" value="ECO:0007669"/>
    <property type="project" value="UniProtKB-SubCell"/>
</dbReference>
<feature type="coiled-coil region" evidence="6">
    <location>
        <begin position="321"/>
        <end position="369"/>
    </location>
</feature>
<dbReference type="InterPro" id="IPR006077">
    <property type="entry name" value="Vinculin/catenin"/>
</dbReference>
<evidence type="ECO:0000256" key="3">
    <source>
        <dbReference type="ARBA" id="ARBA00014125"/>
    </source>
</evidence>
<dbReference type="OrthoDB" id="29742at2759"/>
<dbReference type="PANTHER" id="PTHR46180">
    <property type="entry name" value="VINCULIN"/>
    <property type="match status" value="1"/>
</dbReference>
<dbReference type="EMBL" id="JAKMXF010000322">
    <property type="protein sequence ID" value="KAI6649133.1"/>
    <property type="molecule type" value="Genomic_DNA"/>
</dbReference>
<proteinExistence type="evidence at transcript level"/>
<dbReference type="Pfam" id="PF01044">
    <property type="entry name" value="Vinculin"/>
    <property type="match status" value="2"/>
</dbReference>
<keyword evidence="5" id="KW-0009">Actin-binding</keyword>
<evidence type="ECO:0000256" key="6">
    <source>
        <dbReference type="SAM" id="Coils"/>
    </source>
</evidence>
<keyword evidence="6" id="KW-0175">Coiled coil</keyword>
<protein>
    <recommendedName>
        <fullName evidence="3">Vinculin</fullName>
    </recommendedName>
</protein>
<gene>
    <name evidence="8" type="ORF">LOD99_6852</name>
</gene>
<reference evidence="7" key="1">
    <citation type="submission" date="2017-09" db="EMBL/GenBank/DDBJ databases">
        <title>New genomic data challenges the traditional vision of epithelium evolution in sponges and ctenophores.</title>
        <authorList>
            <person name="Belahbib H."/>
            <person name="Renard E."/>
            <person name="Santini S."/>
            <person name="Jourda C."/>
            <person name="Claverie J.-M."/>
            <person name="Borchiellini C."/>
            <person name="Le Bivic A."/>
        </authorList>
    </citation>
    <scope>NUCLEOTIDE SEQUENCE</scope>
    <source>
        <strain evidence="7">ID14</strain>
    </source>
</reference>
<dbReference type="Gene3D" id="1.20.120.810">
    <property type="entry name" value="Vinculin, Vh2 four-helix bundle"/>
    <property type="match status" value="2"/>
</dbReference>
<dbReference type="EMBL" id="MF959462">
    <property type="protein sequence ID" value="AVM85907.1"/>
    <property type="molecule type" value="mRNA"/>
</dbReference>
<keyword evidence="4" id="KW-0963">Cytoplasm</keyword>
<evidence type="ECO:0000313" key="7">
    <source>
        <dbReference type="EMBL" id="AVM85907.1"/>
    </source>
</evidence>
<accession>A0A2P1GIV9</accession>
<evidence type="ECO:0000256" key="5">
    <source>
        <dbReference type="ARBA" id="ARBA00023203"/>
    </source>
</evidence>
<sequence length="829" mass="91667">MPVFHTKTIESILDPVAQQVSQLIILYEDAQRGLEIQNIGLHLKEVTAAVENLLQVGQNLSATSKDEILKKELPSAGDKIEQSCTLVNQAARAFEPGSQGNIEDKHLMLDGARGILSGVSTLLLVWDESEIRKVLGICARIIEYLSVVEQVETYEEVATVSSNLQPGMNSLVNHVRARADDLIEKNLEDMLNSEVRNTEKYHSVLISSMQMYVSVRSSPKLEGLLDAQRGRNCTQGMLVGSIQEIKRIILLTSNSQVDLDELSRIKRQVQTVFSCIADSMNALTSSVSGVRTLEAISSLNKTLTEGRSLIERLPSSVRPPLLEKLDEIAMLTQELELMQTNGKGETKEAQQLKEAIAVKLSELEKAIQETVMREVVENFQDTASCLKALTLASESASTDPKRQERWERTRELFERQAGKISSTAEAVSYSLCTDPKTAWEIQRSANKLSNLTQQTVHAAKVLLMNPDKKQAKEHLDMLKSEWQSEATHLTSLIDSNTDSIAFAEASEKIIADKLTEAEKAFKSGNIELGASRVTEASKTAIRLVNRAKGEEENSSDPIFKQNLQLANQELESKIGPLVISAKGCAQKPGNELALNQFSKAADAVRKASSNVRNAMTPVKLPPRPPLPKADQMPEMIPEEIGEAPVREENPIGYAAHQLTREAFRWEERENQLVSVAREMARMMKSMGKYTRGEGSELQSKKELINTSRQLAKLSNQVVSLADKVAKHCTDKRMRKNLEDVLSKIPTIATQLKIVAAVKAASISSGDSERDQEASEMLTINAENLMESIVEVIRATESASIRVPADKAELCGLRWVNRDRKGQTSKALIN</sequence>
<comment type="similarity">
    <text evidence="2">Belongs to the vinculin/alpha-catenin family.</text>
</comment>
<reference evidence="8 9" key="3">
    <citation type="journal article" date="2023" name="BMC Biol.">
        <title>The compact genome of the sponge Oopsacas minuta (Hexactinellida) is lacking key metazoan core genes.</title>
        <authorList>
            <person name="Santini S."/>
            <person name="Schenkelaars Q."/>
            <person name="Jourda C."/>
            <person name="Duchesne M."/>
            <person name="Belahbib H."/>
            <person name="Rocher C."/>
            <person name="Selva M."/>
            <person name="Riesgo A."/>
            <person name="Vervoort M."/>
            <person name="Leys S.P."/>
            <person name="Kodjabachian L."/>
            <person name="Le Bivic A."/>
            <person name="Borchiellini C."/>
            <person name="Claverie J.M."/>
            <person name="Renard E."/>
        </authorList>
    </citation>
    <scope>NUCLEOTIDE SEQUENCE [LARGE SCALE GENOMIC DNA]</scope>
    <source>
        <strain evidence="8">SPO-2</strain>
    </source>
</reference>
<evidence type="ECO:0000256" key="2">
    <source>
        <dbReference type="ARBA" id="ARBA00008376"/>
    </source>
</evidence>
<keyword evidence="9" id="KW-1185">Reference proteome</keyword>
<dbReference type="GO" id="GO:0007155">
    <property type="term" value="P:cell adhesion"/>
    <property type="evidence" value="ECO:0007669"/>
    <property type="project" value="InterPro"/>
</dbReference>
<dbReference type="Gene3D" id="1.20.120.230">
    <property type="entry name" value="Alpha-catenin/vinculin-like"/>
    <property type="match status" value="2"/>
</dbReference>
<dbReference type="SUPFAM" id="SSF47220">
    <property type="entry name" value="alpha-catenin/vinculin-like"/>
    <property type="match status" value="5"/>
</dbReference>
<dbReference type="InterPro" id="IPR017997">
    <property type="entry name" value="Vinculin"/>
</dbReference>
<dbReference type="AlphaFoldDB" id="A0A2P1GIV9"/>
<evidence type="ECO:0000313" key="8">
    <source>
        <dbReference type="EMBL" id="KAI6649133.1"/>
    </source>
</evidence>